<dbReference type="AlphaFoldDB" id="A0A5B9CV15"/>
<keyword evidence="3" id="KW-1185">Reference proteome</keyword>
<organism evidence="2 3">
    <name type="scientific">Bartonella kosoyi</name>
    <dbReference type="NCBI Taxonomy" id="2133959"/>
    <lineage>
        <taxon>Bacteria</taxon>
        <taxon>Pseudomonadati</taxon>
        <taxon>Pseudomonadota</taxon>
        <taxon>Alphaproteobacteria</taxon>
        <taxon>Hyphomicrobiales</taxon>
        <taxon>Bartonellaceae</taxon>
        <taxon>Bartonella</taxon>
    </lineage>
</organism>
<keyword evidence="1" id="KW-1133">Transmembrane helix</keyword>
<name>A0A5B9CV15_9HYPH</name>
<accession>A0A5B9CV15</accession>
<dbReference type="EMBL" id="CP031843">
    <property type="protein sequence ID" value="QEE08185.1"/>
    <property type="molecule type" value="Genomic_DNA"/>
</dbReference>
<dbReference type="RefSeq" id="WP_120099934.1">
    <property type="nucleotide sequence ID" value="NZ_CP031843.2"/>
</dbReference>
<proteinExistence type="predicted"/>
<sequence length="59" mass="6729">MDKLTEFEVFNGSHCDKRAEYSFIYFATVFPFMRNAPIFIILLLYLGFFVCGTFAGGGD</sequence>
<keyword evidence="1" id="KW-0472">Membrane</keyword>
<evidence type="ECO:0000313" key="2">
    <source>
        <dbReference type="EMBL" id="QEE08185.1"/>
    </source>
</evidence>
<evidence type="ECO:0000256" key="1">
    <source>
        <dbReference type="SAM" id="Phobius"/>
    </source>
</evidence>
<dbReference type="Proteomes" id="UP000321940">
    <property type="component" value="Chromosome"/>
</dbReference>
<feature type="transmembrane region" description="Helical" evidence="1">
    <location>
        <begin position="36"/>
        <end position="56"/>
    </location>
</feature>
<reference evidence="2 3" key="1">
    <citation type="journal article" date="2020" name="Int. J. Syst. Evol. Microbiol.">
        <title>Bartonella kosoyi sp. nov. and Bartonella krasnovii sp. nov., two novel species closely related to the zoonotic Bartonella elizabethae, isolated from black rats and wild desert rodent-fleas.</title>
        <authorList>
            <person name="Gutierrez R."/>
            <person name="Shalit T."/>
            <person name="Markus B."/>
            <person name="Yuan C."/>
            <person name="Nachum-Biala Y."/>
            <person name="Elad D."/>
            <person name="Harrus S."/>
        </authorList>
    </citation>
    <scope>NUCLEOTIDE SEQUENCE [LARGE SCALE GENOMIC DNA]</scope>
    <source>
        <strain evidence="2 3">Tel Aviv</strain>
    </source>
</reference>
<dbReference type="KEGG" id="bky:D1093_00630"/>
<evidence type="ECO:0000313" key="3">
    <source>
        <dbReference type="Proteomes" id="UP000321940"/>
    </source>
</evidence>
<keyword evidence="1" id="KW-0812">Transmembrane</keyword>
<protein>
    <submittedName>
        <fullName evidence="2">Uncharacterized protein</fullName>
    </submittedName>
</protein>
<gene>
    <name evidence="2" type="ORF">D1093_00630</name>
</gene>